<evidence type="ECO:0000256" key="5">
    <source>
        <dbReference type="ARBA" id="ARBA00022692"/>
    </source>
</evidence>
<dbReference type="PANTHER" id="PTHR24093">
    <property type="entry name" value="CATION TRANSPORTING ATPASE"/>
    <property type="match status" value="1"/>
</dbReference>
<evidence type="ECO:0000256" key="8">
    <source>
        <dbReference type="ARBA" id="ARBA00022837"/>
    </source>
</evidence>
<evidence type="ECO:0000256" key="12">
    <source>
        <dbReference type="ARBA" id="ARBA00022989"/>
    </source>
</evidence>
<dbReference type="PRINTS" id="PR00120">
    <property type="entry name" value="HATPASE"/>
</dbReference>
<dbReference type="Pfam" id="PF13246">
    <property type="entry name" value="Cation_ATPase"/>
    <property type="match status" value="1"/>
</dbReference>
<dbReference type="EC" id="7.2.2.10" evidence="2"/>
<dbReference type="InterPro" id="IPR036412">
    <property type="entry name" value="HAD-like_sf"/>
</dbReference>
<evidence type="ECO:0000256" key="4">
    <source>
        <dbReference type="ARBA" id="ARBA00022568"/>
    </source>
</evidence>
<evidence type="ECO:0000256" key="9">
    <source>
        <dbReference type="ARBA" id="ARBA00022840"/>
    </source>
</evidence>
<dbReference type="InterPro" id="IPR023298">
    <property type="entry name" value="ATPase_P-typ_TM_dom_sf"/>
</dbReference>
<keyword evidence="7" id="KW-0547">Nucleotide-binding</keyword>
<dbReference type="GO" id="GO:0046872">
    <property type="term" value="F:metal ion binding"/>
    <property type="evidence" value="ECO:0007669"/>
    <property type="project" value="UniProtKB-KW"/>
</dbReference>
<dbReference type="AlphaFoldDB" id="A0AAV7Y4C5"/>
<comment type="subcellular location">
    <subcellularLocation>
        <location evidence="1">Endomembrane system</location>
        <topology evidence="1">Multi-pass membrane protein</topology>
    </subcellularLocation>
</comment>
<dbReference type="Proteomes" id="UP001146793">
    <property type="component" value="Unassembled WGS sequence"/>
</dbReference>
<evidence type="ECO:0000256" key="6">
    <source>
        <dbReference type="ARBA" id="ARBA00022723"/>
    </source>
</evidence>
<evidence type="ECO:0000256" key="13">
    <source>
        <dbReference type="ARBA" id="ARBA00023065"/>
    </source>
</evidence>
<dbReference type="SUPFAM" id="SSF56784">
    <property type="entry name" value="HAD-like"/>
    <property type="match status" value="1"/>
</dbReference>
<dbReference type="NCBIfam" id="TIGR01494">
    <property type="entry name" value="ATPase_P-type"/>
    <property type="match status" value="1"/>
</dbReference>
<feature type="transmembrane region" description="Helical" evidence="16">
    <location>
        <begin position="376"/>
        <end position="400"/>
    </location>
</feature>
<accession>A0AAV7Y4C5</accession>
<dbReference type="Gene3D" id="3.40.1110.10">
    <property type="entry name" value="Calcium-transporting ATPase, cytoplasmic domain N"/>
    <property type="match status" value="1"/>
</dbReference>
<dbReference type="FunFam" id="1.20.1110.10:FF:000039">
    <property type="entry name" value="Calcium-transporting ATPase"/>
    <property type="match status" value="1"/>
</dbReference>
<keyword evidence="6" id="KW-0479">Metal-binding</keyword>
<feature type="transmembrane region" description="Helical" evidence="16">
    <location>
        <begin position="412"/>
        <end position="430"/>
    </location>
</feature>
<name>A0AAV7Y4C5_9EUKA</name>
<dbReference type="SUPFAM" id="SSF81665">
    <property type="entry name" value="Calcium ATPase, transmembrane domain M"/>
    <property type="match status" value="1"/>
</dbReference>
<dbReference type="GO" id="GO:0016887">
    <property type="term" value="F:ATP hydrolysis activity"/>
    <property type="evidence" value="ECO:0007669"/>
    <property type="project" value="InterPro"/>
</dbReference>
<keyword evidence="4" id="KW-0109">Calcium transport</keyword>
<evidence type="ECO:0000256" key="11">
    <source>
        <dbReference type="ARBA" id="ARBA00022967"/>
    </source>
</evidence>
<keyword evidence="13" id="KW-0406">Ion transport</keyword>
<evidence type="ECO:0000313" key="18">
    <source>
        <dbReference type="EMBL" id="KAJ3423386.1"/>
    </source>
</evidence>
<organism evidence="18 19">
    <name type="scientific">Anaeramoeba flamelloides</name>
    <dbReference type="NCBI Taxonomy" id="1746091"/>
    <lineage>
        <taxon>Eukaryota</taxon>
        <taxon>Metamonada</taxon>
        <taxon>Anaeramoebidae</taxon>
        <taxon>Anaeramoeba</taxon>
    </lineage>
</organism>
<evidence type="ECO:0000256" key="10">
    <source>
        <dbReference type="ARBA" id="ARBA00022842"/>
    </source>
</evidence>
<comment type="catalytic activity">
    <reaction evidence="15">
        <text>Ca(2+)(in) + ATP + H2O = Ca(2+)(out) + ADP + phosphate + H(+)</text>
        <dbReference type="Rhea" id="RHEA:18105"/>
        <dbReference type="ChEBI" id="CHEBI:15377"/>
        <dbReference type="ChEBI" id="CHEBI:15378"/>
        <dbReference type="ChEBI" id="CHEBI:29108"/>
        <dbReference type="ChEBI" id="CHEBI:30616"/>
        <dbReference type="ChEBI" id="CHEBI:43474"/>
        <dbReference type="ChEBI" id="CHEBI:456216"/>
        <dbReference type="EC" id="7.2.2.10"/>
    </reaction>
</comment>
<evidence type="ECO:0000256" key="3">
    <source>
        <dbReference type="ARBA" id="ARBA00022448"/>
    </source>
</evidence>
<protein>
    <recommendedName>
        <fullName evidence="2">P-type Ca(2+) transporter</fullName>
        <ecNumber evidence="2">7.2.2.10</ecNumber>
    </recommendedName>
</protein>
<dbReference type="InterPro" id="IPR023214">
    <property type="entry name" value="HAD_sf"/>
</dbReference>
<dbReference type="GO" id="GO:0005524">
    <property type="term" value="F:ATP binding"/>
    <property type="evidence" value="ECO:0007669"/>
    <property type="project" value="UniProtKB-KW"/>
</dbReference>
<keyword evidence="8" id="KW-0106">Calcium</keyword>
<keyword evidence="14 16" id="KW-0472">Membrane</keyword>
<dbReference type="InterPro" id="IPR001757">
    <property type="entry name" value="P_typ_ATPase"/>
</dbReference>
<evidence type="ECO:0000256" key="7">
    <source>
        <dbReference type="ARBA" id="ARBA00022741"/>
    </source>
</evidence>
<dbReference type="Gene3D" id="1.20.1110.10">
    <property type="entry name" value="Calcium-transporting ATPase, transmembrane domain"/>
    <property type="match status" value="1"/>
</dbReference>
<reference evidence="18" key="1">
    <citation type="submission" date="2022-08" db="EMBL/GenBank/DDBJ databases">
        <title>Novel sulphate-reducing endosymbionts in the free-living metamonad Anaeramoeba.</title>
        <authorList>
            <person name="Jerlstrom-Hultqvist J."/>
            <person name="Cepicka I."/>
            <person name="Gallot-Lavallee L."/>
            <person name="Salas-Leiva D."/>
            <person name="Curtis B.A."/>
            <person name="Zahonova K."/>
            <person name="Pipaliya S."/>
            <person name="Dacks J."/>
            <person name="Roger A.J."/>
        </authorList>
    </citation>
    <scope>NUCLEOTIDE SEQUENCE</scope>
    <source>
        <strain evidence="18">Busselton2</strain>
    </source>
</reference>
<keyword evidence="9" id="KW-0067">ATP-binding</keyword>
<dbReference type="Pfam" id="PF00689">
    <property type="entry name" value="Cation_ATPase_C"/>
    <property type="match status" value="1"/>
</dbReference>
<dbReference type="GO" id="GO:0005886">
    <property type="term" value="C:plasma membrane"/>
    <property type="evidence" value="ECO:0007669"/>
    <property type="project" value="TreeGrafter"/>
</dbReference>
<proteinExistence type="predicted"/>
<evidence type="ECO:0000313" key="19">
    <source>
        <dbReference type="Proteomes" id="UP001146793"/>
    </source>
</evidence>
<sequence length="436" mass="48707">MSTIFEEENGNYLVFCNGASEIILDKCSQYINDDQETILDSQAHENFFKGINKMASSGLRTICLTYRRVDSNTCDERCVKNIDEVEKDLTLLSIVGIKDPVREEVPKAVKESQNAGVTVRMVTGDNIETAKHIAKECGILKEDARSSPEDKYDLVTLLKEMGEVVSVTGDGTNDVAALKHAHVGLSMGIAGTYVAKEASDIVILDDNFQSIVLTIMWGRSVYDNIRKFLQFQLTVNVEALITSFLVAVFGQGMPLKAVQLLWVNLIMDTLAALVLGTEPPTRDLLKRAPYKKSSPLLNGILKRNIAAQSFFQLIVLLLILQFGGKFFDLNPLDAQDKLHLDCIVFNTFVLMQVFNEINCRKIKDEPNIFKGIFNNWIFCGFWIGIILIQVIVIEFGGSFFSTVHLNAFEWGVSSFLGFLSIPLGFFFRLIPAKSDL</sequence>
<evidence type="ECO:0000256" key="15">
    <source>
        <dbReference type="ARBA" id="ARBA00048694"/>
    </source>
</evidence>
<evidence type="ECO:0000256" key="2">
    <source>
        <dbReference type="ARBA" id="ARBA00012790"/>
    </source>
</evidence>
<keyword evidence="11" id="KW-1278">Translocase</keyword>
<dbReference type="GO" id="GO:0006874">
    <property type="term" value="P:intracellular calcium ion homeostasis"/>
    <property type="evidence" value="ECO:0007669"/>
    <property type="project" value="TreeGrafter"/>
</dbReference>
<gene>
    <name evidence="18" type="ORF">M0812_29915</name>
</gene>
<dbReference type="PRINTS" id="PR00119">
    <property type="entry name" value="CATATPASE"/>
</dbReference>
<feature type="domain" description="Cation-transporting P-type ATPase C-terminal" evidence="17">
    <location>
        <begin position="253"/>
        <end position="429"/>
    </location>
</feature>
<evidence type="ECO:0000259" key="17">
    <source>
        <dbReference type="Pfam" id="PF00689"/>
    </source>
</evidence>
<keyword evidence="3" id="KW-0813">Transport</keyword>
<evidence type="ECO:0000256" key="16">
    <source>
        <dbReference type="SAM" id="Phobius"/>
    </source>
</evidence>
<keyword evidence="12 16" id="KW-1133">Transmembrane helix</keyword>
<keyword evidence="10" id="KW-0460">Magnesium</keyword>
<dbReference type="EMBL" id="JANTQA010000076">
    <property type="protein sequence ID" value="KAJ3423386.1"/>
    <property type="molecule type" value="Genomic_DNA"/>
</dbReference>
<keyword evidence="5 16" id="KW-0812">Transmembrane</keyword>
<dbReference type="InterPro" id="IPR006068">
    <property type="entry name" value="ATPase_P-typ_cation-transptr_C"/>
</dbReference>
<comment type="caution">
    <text evidence="18">The sequence shown here is derived from an EMBL/GenBank/DDBJ whole genome shotgun (WGS) entry which is preliminary data.</text>
</comment>
<dbReference type="InterPro" id="IPR023299">
    <property type="entry name" value="ATPase_P-typ_cyto_dom_N"/>
</dbReference>
<dbReference type="PANTHER" id="PTHR24093:SF369">
    <property type="entry name" value="CALCIUM-TRANSPORTING ATPASE"/>
    <property type="match status" value="1"/>
</dbReference>
<dbReference type="GO" id="GO:0012505">
    <property type="term" value="C:endomembrane system"/>
    <property type="evidence" value="ECO:0007669"/>
    <property type="project" value="UniProtKB-SubCell"/>
</dbReference>
<dbReference type="Gene3D" id="3.40.50.1000">
    <property type="entry name" value="HAD superfamily/HAD-like"/>
    <property type="match status" value="1"/>
</dbReference>
<dbReference type="GO" id="GO:0005388">
    <property type="term" value="F:P-type calcium transporter activity"/>
    <property type="evidence" value="ECO:0007669"/>
    <property type="project" value="UniProtKB-EC"/>
</dbReference>
<evidence type="ECO:0000256" key="14">
    <source>
        <dbReference type="ARBA" id="ARBA00023136"/>
    </source>
</evidence>
<feature type="transmembrane region" description="Helical" evidence="16">
    <location>
        <begin position="305"/>
        <end position="326"/>
    </location>
</feature>
<evidence type="ECO:0000256" key="1">
    <source>
        <dbReference type="ARBA" id="ARBA00004127"/>
    </source>
</evidence>